<gene>
    <name evidence="3" type="ORF">IAD50_07390</name>
</gene>
<name>A0A9D1I8I5_9CLOT</name>
<evidence type="ECO:0000256" key="1">
    <source>
        <dbReference type="SAM" id="SignalP"/>
    </source>
</evidence>
<dbReference type="SUPFAM" id="SSF52266">
    <property type="entry name" value="SGNH hydrolase"/>
    <property type="match status" value="1"/>
</dbReference>
<dbReference type="CDD" id="cd01831">
    <property type="entry name" value="Endoglucanase_E_like"/>
    <property type="match status" value="1"/>
</dbReference>
<dbReference type="GO" id="GO:0052689">
    <property type="term" value="F:carboxylic ester hydrolase activity"/>
    <property type="evidence" value="ECO:0007669"/>
    <property type="project" value="InterPro"/>
</dbReference>
<organism evidence="3 4">
    <name type="scientific">Candidatus Egerieisoma faecipullorum</name>
    <dbReference type="NCBI Taxonomy" id="2840963"/>
    <lineage>
        <taxon>Bacteria</taxon>
        <taxon>Bacillati</taxon>
        <taxon>Bacillota</taxon>
        <taxon>Clostridia</taxon>
        <taxon>Eubacteriales</taxon>
        <taxon>Clostridiaceae</taxon>
        <taxon>Clostridiaceae incertae sedis</taxon>
        <taxon>Candidatus Egerieisoma</taxon>
    </lineage>
</organism>
<sequence length="399" mass="43109">MKKSILSLLTIACTAVLLTSCTSAAPAASPASSSPSGPDPALFDYTAKTYGIASFEGKYKVQGRCPVISYTPPKAAEALEALALDYSCSSFSFNAYCEGDVTAEIYTAPTAIGGDMLYLNVYVDGVRNASRPEYKLTGKKVHTLTIASDLERGLHTFVIERQTEAERGLLYLNSVSLCGELYEPPGQSSLFIEFIGDSITTGYGNLYPDLTEGEQNPNPASNVYQDGTRTYAYLTAQKLGADYSIIAQQGIGVSSGYYPHTMLGTYKYTCYQCDHRQPWDFERKADLVVINLGTNDRTMVSAGKTTLEKIQKGFEQFCLLVREKYPDAKILWAYGMMEQSAETQIKAALSAAGGEEAGFYYVKLASDGSGGNGHPSAAAHEENAEILTEAIKKIIASGE</sequence>
<dbReference type="EMBL" id="DVMM01000156">
    <property type="protein sequence ID" value="HIU30101.1"/>
    <property type="molecule type" value="Genomic_DNA"/>
</dbReference>
<feature type="signal peptide" evidence="1">
    <location>
        <begin position="1"/>
        <end position="24"/>
    </location>
</feature>
<dbReference type="InterPro" id="IPR037461">
    <property type="entry name" value="CtCE2-like_dom"/>
</dbReference>
<reference evidence="3" key="1">
    <citation type="submission" date="2020-10" db="EMBL/GenBank/DDBJ databases">
        <authorList>
            <person name="Gilroy R."/>
        </authorList>
    </citation>
    <scope>NUCLEOTIDE SEQUENCE</scope>
    <source>
        <strain evidence="3">CHK195-4489</strain>
    </source>
</reference>
<dbReference type="Pfam" id="PF13472">
    <property type="entry name" value="Lipase_GDSL_2"/>
    <property type="match status" value="1"/>
</dbReference>
<dbReference type="Proteomes" id="UP000824089">
    <property type="component" value="Unassembled WGS sequence"/>
</dbReference>
<accession>A0A9D1I8I5</accession>
<protein>
    <recommendedName>
        <fullName evidence="2">SGNH hydrolase-type esterase domain-containing protein</fullName>
    </recommendedName>
</protein>
<dbReference type="InterPro" id="IPR036514">
    <property type="entry name" value="SGNH_hydro_sf"/>
</dbReference>
<comment type="caution">
    <text evidence="3">The sequence shown here is derived from an EMBL/GenBank/DDBJ whole genome shotgun (WGS) entry which is preliminary data.</text>
</comment>
<keyword evidence="1" id="KW-0732">Signal</keyword>
<dbReference type="InterPro" id="IPR013830">
    <property type="entry name" value="SGNH_hydro"/>
</dbReference>
<evidence type="ECO:0000259" key="2">
    <source>
        <dbReference type="Pfam" id="PF13472"/>
    </source>
</evidence>
<dbReference type="PROSITE" id="PS51257">
    <property type="entry name" value="PROKAR_LIPOPROTEIN"/>
    <property type="match status" value="1"/>
</dbReference>
<evidence type="ECO:0000313" key="3">
    <source>
        <dbReference type="EMBL" id="HIU30101.1"/>
    </source>
</evidence>
<dbReference type="PANTHER" id="PTHR37834">
    <property type="entry name" value="GDSL-LIKE LIPASE/ACYLHYDROLASE DOMAIN PROTEIN (AFU_ORTHOLOGUE AFUA_2G00620)"/>
    <property type="match status" value="1"/>
</dbReference>
<dbReference type="Gene3D" id="3.40.50.1110">
    <property type="entry name" value="SGNH hydrolase"/>
    <property type="match status" value="1"/>
</dbReference>
<dbReference type="InterPro" id="IPR052762">
    <property type="entry name" value="PCW_deacetylase/CE"/>
</dbReference>
<evidence type="ECO:0000313" key="4">
    <source>
        <dbReference type="Proteomes" id="UP000824089"/>
    </source>
</evidence>
<feature type="domain" description="SGNH hydrolase-type esterase" evidence="2">
    <location>
        <begin position="194"/>
        <end position="380"/>
    </location>
</feature>
<dbReference type="Gene3D" id="2.60.120.260">
    <property type="entry name" value="Galactose-binding domain-like"/>
    <property type="match status" value="1"/>
</dbReference>
<reference evidence="3" key="2">
    <citation type="journal article" date="2021" name="PeerJ">
        <title>Extensive microbial diversity within the chicken gut microbiome revealed by metagenomics and culture.</title>
        <authorList>
            <person name="Gilroy R."/>
            <person name="Ravi A."/>
            <person name="Getino M."/>
            <person name="Pursley I."/>
            <person name="Horton D.L."/>
            <person name="Alikhan N.F."/>
            <person name="Baker D."/>
            <person name="Gharbi K."/>
            <person name="Hall N."/>
            <person name="Watson M."/>
            <person name="Adriaenssens E.M."/>
            <person name="Foster-Nyarko E."/>
            <person name="Jarju S."/>
            <person name="Secka A."/>
            <person name="Antonio M."/>
            <person name="Oren A."/>
            <person name="Chaudhuri R.R."/>
            <person name="La Ragione R."/>
            <person name="Hildebrand F."/>
            <person name="Pallen M.J."/>
        </authorList>
    </citation>
    <scope>NUCLEOTIDE SEQUENCE</scope>
    <source>
        <strain evidence="3">CHK195-4489</strain>
    </source>
</reference>
<dbReference type="PANTHER" id="PTHR37834:SF2">
    <property type="entry name" value="ESTERASE, SGNH HYDROLASE-TYPE"/>
    <property type="match status" value="1"/>
</dbReference>
<dbReference type="AlphaFoldDB" id="A0A9D1I8I5"/>
<proteinExistence type="predicted"/>
<feature type="chain" id="PRO_5038919883" description="SGNH hydrolase-type esterase domain-containing protein" evidence="1">
    <location>
        <begin position="25"/>
        <end position="399"/>
    </location>
</feature>